<accession>A0ABP7V5F9</accession>
<evidence type="ECO:0000313" key="1">
    <source>
        <dbReference type="EMBL" id="GAA4059980.1"/>
    </source>
</evidence>
<proteinExistence type="predicted"/>
<dbReference type="Proteomes" id="UP001500683">
    <property type="component" value="Unassembled WGS sequence"/>
</dbReference>
<reference evidence="2" key="1">
    <citation type="journal article" date="2019" name="Int. J. Syst. Evol. Microbiol.">
        <title>The Global Catalogue of Microorganisms (GCM) 10K type strain sequencing project: providing services to taxonomists for standard genome sequencing and annotation.</title>
        <authorList>
            <consortium name="The Broad Institute Genomics Platform"/>
            <consortium name="The Broad Institute Genome Sequencing Center for Infectious Disease"/>
            <person name="Wu L."/>
            <person name="Ma J."/>
        </authorList>
    </citation>
    <scope>NUCLEOTIDE SEQUENCE [LARGE SCALE GENOMIC DNA]</scope>
    <source>
        <strain evidence="2">JCM 16702</strain>
    </source>
</reference>
<evidence type="ECO:0000313" key="2">
    <source>
        <dbReference type="Proteomes" id="UP001500683"/>
    </source>
</evidence>
<keyword evidence="2" id="KW-1185">Reference proteome</keyword>
<gene>
    <name evidence="1" type="ORF">GCM10022214_10780</name>
</gene>
<sequence>MLKHSRRARKHALCLLAGLGPKDCSICGAVYSGDHCPNCGWFVR</sequence>
<dbReference type="RefSeq" id="WP_344941550.1">
    <property type="nucleotide sequence ID" value="NZ_BAAAZG010000002.1"/>
</dbReference>
<dbReference type="EMBL" id="BAAAZG010000002">
    <property type="protein sequence ID" value="GAA4059980.1"/>
    <property type="molecule type" value="Genomic_DNA"/>
</dbReference>
<protein>
    <submittedName>
        <fullName evidence="1">Uncharacterized protein</fullName>
    </submittedName>
</protein>
<comment type="caution">
    <text evidence="1">The sequence shown here is derived from an EMBL/GenBank/DDBJ whole genome shotgun (WGS) entry which is preliminary data.</text>
</comment>
<organism evidence="1 2">
    <name type="scientific">Actinomadura miaoliensis</name>
    <dbReference type="NCBI Taxonomy" id="430685"/>
    <lineage>
        <taxon>Bacteria</taxon>
        <taxon>Bacillati</taxon>
        <taxon>Actinomycetota</taxon>
        <taxon>Actinomycetes</taxon>
        <taxon>Streptosporangiales</taxon>
        <taxon>Thermomonosporaceae</taxon>
        <taxon>Actinomadura</taxon>
    </lineage>
</organism>
<name>A0ABP7V5F9_9ACTN</name>